<dbReference type="PROSITE" id="PS51257">
    <property type="entry name" value="PROKAR_LIPOPROTEIN"/>
    <property type="match status" value="1"/>
</dbReference>
<dbReference type="RefSeq" id="WP_249697307.1">
    <property type="nucleotide sequence ID" value="NZ_JAMFLX010000001.1"/>
</dbReference>
<evidence type="ECO:0000256" key="1">
    <source>
        <dbReference type="SAM" id="SignalP"/>
    </source>
</evidence>
<evidence type="ECO:0000313" key="3">
    <source>
        <dbReference type="Proteomes" id="UP001203338"/>
    </source>
</evidence>
<dbReference type="InterPro" id="IPR021357">
    <property type="entry name" value="DUF2782"/>
</dbReference>
<protein>
    <submittedName>
        <fullName evidence="2">DUF2782 domain-containing protein</fullName>
    </submittedName>
</protein>
<keyword evidence="1" id="KW-0732">Signal</keyword>
<feature type="signal peptide" evidence="1">
    <location>
        <begin position="1"/>
        <end position="23"/>
    </location>
</feature>
<name>A0ABT0PAQ2_9GAMM</name>
<dbReference type="Gene3D" id="2.20.130.30">
    <property type="entry name" value="Protein of unknown function DUF2782"/>
    <property type="match status" value="1"/>
</dbReference>
<sequence length="132" mass="14543">MKRYPPWLTGAAFSLIVSGCVTAPSQQQAENSDNPDLPPVVAAQKAKEQGKPVPVYEQDAVGGIPEGTDIVIRSGTDRTIHEYRINGFLYSIKVIPKIGKPYYLVAVDNIGNFARSNGPQMLIPSWKIMEWQ</sequence>
<proteinExistence type="predicted"/>
<dbReference type="EMBL" id="JAMFLX010000001">
    <property type="protein sequence ID" value="MCL6268473.1"/>
    <property type="molecule type" value="Genomic_DNA"/>
</dbReference>
<reference evidence="2 3" key="1">
    <citation type="submission" date="2022-05" db="EMBL/GenBank/DDBJ databases">
        <authorList>
            <person name="Park J.-S."/>
        </authorList>
    </citation>
    <scope>NUCLEOTIDE SEQUENCE [LARGE SCALE GENOMIC DNA]</scope>
    <source>
        <strain evidence="2 3">2012CJ34-2</strain>
    </source>
</reference>
<gene>
    <name evidence="2" type="ORF">M3P05_00720</name>
</gene>
<organism evidence="2 3">
    <name type="scientific">Parendozoicomonas callyspongiae</name>
    <dbReference type="NCBI Taxonomy" id="2942213"/>
    <lineage>
        <taxon>Bacteria</taxon>
        <taxon>Pseudomonadati</taxon>
        <taxon>Pseudomonadota</taxon>
        <taxon>Gammaproteobacteria</taxon>
        <taxon>Oceanospirillales</taxon>
        <taxon>Endozoicomonadaceae</taxon>
        <taxon>Parendozoicomonas</taxon>
    </lineage>
</organism>
<dbReference type="Pfam" id="PF11191">
    <property type="entry name" value="DUF2782"/>
    <property type="match status" value="1"/>
</dbReference>
<keyword evidence="3" id="KW-1185">Reference proteome</keyword>
<feature type="chain" id="PRO_5045169656" evidence="1">
    <location>
        <begin position="24"/>
        <end position="132"/>
    </location>
</feature>
<evidence type="ECO:0000313" key="2">
    <source>
        <dbReference type="EMBL" id="MCL6268473.1"/>
    </source>
</evidence>
<dbReference type="Proteomes" id="UP001203338">
    <property type="component" value="Unassembled WGS sequence"/>
</dbReference>
<comment type="caution">
    <text evidence="2">The sequence shown here is derived from an EMBL/GenBank/DDBJ whole genome shotgun (WGS) entry which is preliminary data.</text>
</comment>
<accession>A0ABT0PAQ2</accession>